<dbReference type="EMBL" id="AP027732">
    <property type="protein sequence ID" value="BDZ49181.1"/>
    <property type="molecule type" value="Genomic_DNA"/>
</dbReference>
<protein>
    <submittedName>
        <fullName evidence="1">Dihydroorotase</fullName>
    </submittedName>
</protein>
<evidence type="ECO:0000313" key="2">
    <source>
        <dbReference type="Proteomes" id="UP001321486"/>
    </source>
</evidence>
<proteinExistence type="predicted"/>
<dbReference type="InterPro" id="IPR032466">
    <property type="entry name" value="Metal_Hydrolase"/>
</dbReference>
<dbReference type="SUPFAM" id="SSF51338">
    <property type="entry name" value="Composite domain of metallo-dependent hydrolases"/>
    <property type="match status" value="1"/>
</dbReference>
<name>A0ABM8GLB4_9MICO</name>
<dbReference type="Proteomes" id="UP001321486">
    <property type="component" value="Chromosome"/>
</dbReference>
<dbReference type="Gene3D" id="3.20.20.140">
    <property type="entry name" value="Metal-dependent hydrolases"/>
    <property type="match status" value="2"/>
</dbReference>
<reference evidence="2" key="1">
    <citation type="journal article" date="2019" name="Int. J. Syst. Evol. Microbiol.">
        <title>The Global Catalogue of Microorganisms (GCM) 10K type strain sequencing project: providing services to taxonomists for standard genome sequencing and annotation.</title>
        <authorList>
            <consortium name="The Broad Institute Genomics Platform"/>
            <consortium name="The Broad Institute Genome Sequencing Center for Infectious Disease"/>
            <person name="Wu L."/>
            <person name="Ma J."/>
        </authorList>
    </citation>
    <scope>NUCLEOTIDE SEQUENCE [LARGE SCALE GENOMIC DNA]</scope>
    <source>
        <strain evidence="2">NBRC 108728</strain>
    </source>
</reference>
<dbReference type="SUPFAM" id="SSF51556">
    <property type="entry name" value="Metallo-dependent hydrolases"/>
    <property type="match status" value="1"/>
</dbReference>
<sequence length="460" mass="47566">MHSHDDAALFRPGGLAPKLGQGVTTSVIGNCGLGVAPSAAALLDSAGPVLGAFPDDHWVSFGSYLTTVAAEARAVNTVALVPHAPLRIAAMGAARRPATPAESERMAGIASDALDAGAAGISLGLMYSPGDAAERPELLALARAVAAHDRLLVAHIRNEADHLRASIDELAGLGREAGAAVHVSHLKVTGPRNAGSMPGIIDHLEGLRASGLDITADVYPYDAGSTTVVSLFPPWAQEGGAEGLLGRLRDVDNRAEVLASLTAPWTDTTLENQWAAIGPEKIVVVGFDDPALSDLEGLTVAEVAVARDQQPLEALADLVLLTSAQLTVILFHTDLEGMKTALAWPHTLVGSDGLPRENGTVHPRLFGTFSRALTLGVLPRGEMIRKMTQDAALRFGIAGRGRIAPGFAADLQLVDAGAYADRATFASPRLSPAGLVTTYVNGVRADVAPAGLFLPAGTSR</sequence>
<accession>A0ABM8GLB4</accession>
<dbReference type="InterPro" id="IPR011059">
    <property type="entry name" value="Metal-dep_hydrolase_composite"/>
</dbReference>
<keyword evidence="2" id="KW-1185">Reference proteome</keyword>
<evidence type="ECO:0000313" key="1">
    <source>
        <dbReference type="EMBL" id="BDZ49181.1"/>
    </source>
</evidence>
<organism evidence="1 2">
    <name type="scientific">Frondihabitans sucicola</name>
    <dbReference type="NCBI Taxonomy" id="1268041"/>
    <lineage>
        <taxon>Bacteria</taxon>
        <taxon>Bacillati</taxon>
        <taxon>Actinomycetota</taxon>
        <taxon>Actinomycetes</taxon>
        <taxon>Micrococcales</taxon>
        <taxon>Microbacteriaceae</taxon>
        <taxon>Frondihabitans</taxon>
    </lineage>
</organism>
<gene>
    <name evidence="1" type="ORF">GCM10025867_14220</name>
</gene>